<evidence type="ECO:0000313" key="10">
    <source>
        <dbReference type="EMBL" id="MBO8427769.1"/>
    </source>
</evidence>
<proteinExistence type="predicted"/>
<dbReference type="AlphaFoldDB" id="A0A9D9DMJ6"/>
<dbReference type="GO" id="GO:0005886">
    <property type="term" value="C:plasma membrane"/>
    <property type="evidence" value="ECO:0007669"/>
    <property type="project" value="UniProtKB-SubCell"/>
</dbReference>
<dbReference type="EMBL" id="JADIMY010000086">
    <property type="protein sequence ID" value="MBO8427769.1"/>
    <property type="molecule type" value="Genomic_DNA"/>
</dbReference>
<evidence type="ECO:0000256" key="1">
    <source>
        <dbReference type="ARBA" id="ARBA00004162"/>
    </source>
</evidence>
<keyword evidence="8" id="KW-0131">Cell cycle</keyword>
<evidence type="ECO:0000256" key="5">
    <source>
        <dbReference type="ARBA" id="ARBA00023054"/>
    </source>
</evidence>
<evidence type="ECO:0000256" key="6">
    <source>
        <dbReference type="ARBA" id="ARBA00023136"/>
    </source>
</evidence>
<protein>
    <submittedName>
        <fullName evidence="10">Uncharacterized protein</fullName>
    </submittedName>
</protein>
<comment type="caution">
    <text evidence="10">The sequence shown here is derived from an EMBL/GenBank/DDBJ whole genome shotgun (WGS) entry which is preliminary data.</text>
</comment>
<keyword evidence="6" id="KW-0472">Membrane</keyword>
<reference evidence="10" key="1">
    <citation type="submission" date="2020-10" db="EMBL/GenBank/DDBJ databases">
        <authorList>
            <person name="Gilroy R."/>
        </authorList>
    </citation>
    <scope>NUCLEOTIDE SEQUENCE</scope>
    <source>
        <strain evidence="10">11159</strain>
    </source>
</reference>
<gene>
    <name evidence="10" type="ORF">IAC58_04380</name>
</gene>
<sequence length="541" mass="63597">MFFTNKYKKDLKEIEGKYEYHHSLLSGEIQQNISKIDSISRTNLLYCDIHTSYFKRYKEIRDDYDSLVHDIIEQLKEYLYSNRFKEFKAYKKENAQFINNYCDLTDKLSNDLLDILKPEEEARQTILELKENFREVKSTFNNKEMELSYLSNSFQSVFDKIEANFDKYESLLESASYDDAKEIVTEIEKVLPALIKIINKTPEYLNEVLNILPNEIDDITKQYKELILKGLSLKTFDIEGALSEIKSEIEDVKNSLRSLSINKVERKIVNIHNELDDIKSKFVEEEESKNKFEQNINSVSSNFLNLEKEYVKISSQIEKIEKIYIVDDVHKNEYLSIKSKLDEVSKDKRKLETYVNSIETTPYKILYGKMSDLSNGTKDLETKINSFNAYIHSLKNDAEKVYSLINGLYLKIKKYESFIRDFNNDDFYNKFKNKFTSVYKTMDDISAIINKTPIDVSKINLLSNDLTTNSNLLFKEIDELLHYKELATETILEGNLNRTKFADVNALLEQAESFYDDFEFKKAYETSFNAIEKINHRNGLN</sequence>
<accession>A0A9D9DMJ6</accession>
<keyword evidence="3" id="KW-0812">Transmembrane</keyword>
<dbReference type="GO" id="GO:0000921">
    <property type="term" value="P:septin ring assembly"/>
    <property type="evidence" value="ECO:0007669"/>
    <property type="project" value="InterPro"/>
</dbReference>
<dbReference type="Proteomes" id="UP000823613">
    <property type="component" value="Unassembled WGS sequence"/>
</dbReference>
<comment type="subcellular location">
    <subcellularLocation>
        <location evidence="1">Cell membrane</location>
        <topology evidence="1">Single-pass membrane protein</topology>
    </subcellularLocation>
</comment>
<evidence type="ECO:0000256" key="9">
    <source>
        <dbReference type="SAM" id="Coils"/>
    </source>
</evidence>
<dbReference type="GO" id="GO:0005940">
    <property type="term" value="C:septin ring"/>
    <property type="evidence" value="ECO:0007669"/>
    <property type="project" value="InterPro"/>
</dbReference>
<dbReference type="InterPro" id="IPR010379">
    <property type="entry name" value="EzrA"/>
</dbReference>
<keyword evidence="5 9" id="KW-0175">Coiled coil</keyword>
<evidence type="ECO:0000256" key="7">
    <source>
        <dbReference type="ARBA" id="ARBA00023210"/>
    </source>
</evidence>
<organism evidence="10 11">
    <name type="scientific">Candidatus Onthovivens merdipullorum</name>
    <dbReference type="NCBI Taxonomy" id="2840889"/>
    <lineage>
        <taxon>Bacteria</taxon>
        <taxon>Bacillati</taxon>
        <taxon>Bacillota</taxon>
        <taxon>Bacilli</taxon>
        <taxon>Bacillales</taxon>
        <taxon>Candidatus Onthovivens</taxon>
    </lineage>
</organism>
<feature type="coiled-coil region" evidence="9">
    <location>
        <begin position="242"/>
        <end position="309"/>
    </location>
</feature>
<keyword evidence="2" id="KW-0132">Cell division</keyword>
<keyword evidence="4" id="KW-1133">Transmembrane helix</keyword>
<reference evidence="10" key="2">
    <citation type="journal article" date="2021" name="PeerJ">
        <title>Extensive microbial diversity within the chicken gut microbiome revealed by metagenomics and culture.</title>
        <authorList>
            <person name="Gilroy R."/>
            <person name="Ravi A."/>
            <person name="Getino M."/>
            <person name="Pursley I."/>
            <person name="Horton D.L."/>
            <person name="Alikhan N.F."/>
            <person name="Baker D."/>
            <person name="Gharbi K."/>
            <person name="Hall N."/>
            <person name="Watson M."/>
            <person name="Adriaenssens E.M."/>
            <person name="Foster-Nyarko E."/>
            <person name="Jarju S."/>
            <person name="Secka A."/>
            <person name="Antonio M."/>
            <person name="Oren A."/>
            <person name="Chaudhuri R.R."/>
            <person name="La Ragione R."/>
            <person name="Hildebrand F."/>
            <person name="Pallen M.J."/>
        </authorList>
    </citation>
    <scope>NUCLEOTIDE SEQUENCE</scope>
    <source>
        <strain evidence="10">11159</strain>
    </source>
</reference>
<keyword evidence="7" id="KW-0717">Septation</keyword>
<evidence type="ECO:0000256" key="8">
    <source>
        <dbReference type="ARBA" id="ARBA00023306"/>
    </source>
</evidence>
<evidence type="ECO:0000256" key="2">
    <source>
        <dbReference type="ARBA" id="ARBA00022618"/>
    </source>
</evidence>
<evidence type="ECO:0000256" key="3">
    <source>
        <dbReference type="ARBA" id="ARBA00022692"/>
    </source>
</evidence>
<dbReference type="GO" id="GO:0000917">
    <property type="term" value="P:division septum assembly"/>
    <property type="evidence" value="ECO:0007669"/>
    <property type="project" value="UniProtKB-KW"/>
</dbReference>
<evidence type="ECO:0000256" key="4">
    <source>
        <dbReference type="ARBA" id="ARBA00022989"/>
    </source>
</evidence>
<evidence type="ECO:0000313" key="11">
    <source>
        <dbReference type="Proteomes" id="UP000823613"/>
    </source>
</evidence>
<dbReference type="Pfam" id="PF06160">
    <property type="entry name" value="EzrA"/>
    <property type="match status" value="1"/>
</dbReference>
<name>A0A9D9DMJ6_9BACL</name>